<reference evidence="2 3" key="1">
    <citation type="journal article" date="2023" name="Life. Sci Alliance">
        <title>Evolutionary insights into 3D genome organization and epigenetic landscape of Vigna mungo.</title>
        <authorList>
            <person name="Junaid A."/>
            <person name="Singh B."/>
            <person name="Bhatia S."/>
        </authorList>
    </citation>
    <scope>NUCLEOTIDE SEQUENCE [LARGE SCALE GENOMIC DNA]</scope>
    <source>
        <strain evidence="2">Urdbean</strain>
    </source>
</reference>
<accession>A0AAQ3P9X3</accession>
<name>A0AAQ3P9X3_VIGMU</name>
<sequence length="148" mass="15283">MVGLGSRDNRSVGREHEMDARVRHKVGLELGDVDVDGAIEPEGGGQGRNDLRDEAVQVGVSGSLDVEGSPADVVDGFIVQEDSHVGVLQEGVGGEDAVVGFNNGEEGSKTGTGSSADGIEDEEALETGTVVGELADTVETQIYDLFAN</sequence>
<organism evidence="2 3">
    <name type="scientific">Vigna mungo</name>
    <name type="common">Black gram</name>
    <name type="synonym">Phaseolus mungo</name>
    <dbReference type="NCBI Taxonomy" id="3915"/>
    <lineage>
        <taxon>Eukaryota</taxon>
        <taxon>Viridiplantae</taxon>
        <taxon>Streptophyta</taxon>
        <taxon>Embryophyta</taxon>
        <taxon>Tracheophyta</taxon>
        <taxon>Spermatophyta</taxon>
        <taxon>Magnoliopsida</taxon>
        <taxon>eudicotyledons</taxon>
        <taxon>Gunneridae</taxon>
        <taxon>Pentapetalae</taxon>
        <taxon>rosids</taxon>
        <taxon>fabids</taxon>
        <taxon>Fabales</taxon>
        <taxon>Fabaceae</taxon>
        <taxon>Papilionoideae</taxon>
        <taxon>50 kb inversion clade</taxon>
        <taxon>NPAAA clade</taxon>
        <taxon>indigoferoid/millettioid clade</taxon>
        <taxon>Phaseoleae</taxon>
        <taxon>Vigna</taxon>
    </lineage>
</organism>
<dbReference type="EMBL" id="CP144700">
    <property type="protein sequence ID" value="WVZ23796.1"/>
    <property type="molecule type" value="Genomic_DNA"/>
</dbReference>
<dbReference type="Proteomes" id="UP001374535">
    <property type="component" value="Chromosome 1"/>
</dbReference>
<feature type="region of interest" description="Disordered" evidence="1">
    <location>
        <begin position="96"/>
        <end position="117"/>
    </location>
</feature>
<keyword evidence="3" id="KW-1185">Reference proteome</keyword>
<evidence type="ECO:0000313" key="3">
    <source>
        <dbReference type="Proteomes" id="UP001374535"/>
    </source>
</evidence>
<evidence type="ECO:0000256" key="1">
    <source>
        <dbReference type="SAM" id="MobiDB-lite"/>
    </source>
</evidence>
<gene>
    <name evidence="2" type="ORF">V8G54_002340</name>
</gene>
<protein>
    <submittedName>
        <fullName evidence="2">Uncharacterized protein</fullName>
    </submittedName>
</protein>
<dbReference type="AlphaFoldDB" id="A0AAQ3P9X3"/>
<proteinExistence type="predicted"/>
<evidence type="ECO:0000313" key="2">
    <source>
        <dbReference type="EMBL" id="WVZ23796.1"/>
    </source>
</evidence>